<reference evidence="1 2" key="1">
    <citation type="journal article" date="2012" name="PLoS Pathog.">
        <title>The genome of the obligate intracellular parasite Trachipleistophora hominis: new insights into microsporidian genome dynamics and reductive evolution.</title>
        <authorList>
            <person name="Heinz E."/>
            <person name="Williams T.A."/>
            <person name="Nakjang S."/>
            <person name="Noel C.J."/>
            <person name="Swan D.C."/>
            <person name="Goldberg A.V."/>
            <person name="Harris S.R."/>
            <person name="Weinmaier T."/>
            <person name="Markert S."/>
            <person name="Becher D."/>
            <person name="Bernhardt J."/>
            <person name="Dagan T."/>
            <person name="Hacker C."/>
            <person name="Lucocq J.M."/>
            <person name="Schweder T."/>
            <person name="Rattei T."/>
            <person name="Hall N."/>
            <person name="Hirt R.P."/>
            <person name="Embley T.M."/>
        </authorList>
    </citation>
    <scope>NUCLEOTIDE SEQUENCE [LARGE SCALE GENOMIC DNA]</scope>
</reference>
<dbReference type="HOGENOM" id="CLU_1807578_0_0_1"/>
<dbReference type="AlphaFoldDB" id="L7K0M6"/>
<evidence type="ECO:0000313" key="1">
    <source>
        <dbReference type="EMBL" id="ELQ76997.1"/>
    </source>
</evidence>
<accession>L7K0M6</accession>
<sequence>MKTKFSSRNLKILTIDANVFLFLDTTDLACSDIKVLKIRFVWLVEGKNKMRIKKIELQELFIECEDNCIDPEWTLIKKIELVTFIDLLAKRINFSTLKYFAFISNKELVAVDPNTLMIVSRHQGTKTHHPSQTITYKDNPNFE</sequence>
<dbReference type="OMA" id="ECEDNCI"/>
<dbReference type="InParanoid" id="L7K0M6"/>
<name>L7K0M6_TRAHO</name>
<organism evidence="1 2">
    <name type="scientific">Trachipleistophora hominis</name>
    <name type="common">Microsporidian parasite</name>
    <dbReference type="NCBI Taxonomy" id="72359"/>
    <lineage>
        <taxon>Eukaryota</taxon>
        <taxon>Fungi</taxon>
        <taxon>Fungi incertae sedis</taxon>
        <taxon>Microsporidia</taxon>
        <taxon>Pleistophoridae</taxon>
        <taxon>Trachipleistophora</taxon>
    </lineage>
</organism>
<dbReference type="EMBL" id="JH993798">
    <property type="protein sequence ID" value="ELQ76997.1"/>
    <property type="molecule type" value="Genomic_DNA"/>
</dbReference>
<proteinExistence type="predicted"/>
<evidence type="ECO:0000313" key="2">
    <source>
        <dbReference type="Proteomes" id="UP000011185"/>
    </source>
</evidence>
<dbReference type="VEuPathDB" id="MicrosporidiaDB:THOM_0024"/>
<protein>
    <submittedName>
        <fullName evidence="1">Putative LRR containing protein</fullName>
    </submittedName>
</protein>
<dbReference type="Proteomes" id="UP000011185">
    <property type="component" value="Unassembled WGS sequence"/>
</dbReference>
<gene>
    <name evidence="1" type="ORF">THOM_0024</name>
</gene>
<keyword evidence="2" id="KW-1185">Reference proteome</keyword>